<proteinExistence type="predicted"/>
<feature type="signal peptide" evidence="1">
    <location>
        <begin position="1"/>
        <end position="27"/>
    </location>
</feature>
<feature type="chain" id="PRO_5032295741" evidence="1">
    <location>
        <begin position="28"/>
        <end position="130"/>
    </location>
</feature>
<keyword evidence="1" id="KW-0732">Signal</keyword>
<evidence type="ECO:0000313" key="2">
    <source>
        <dbReference type="EMBL" id="CAF4039712.1"/>
    </source>
</evidence>
<evidence type="ECO:0000256" key="1">
    <source>
        <dbReference type="SAM" id="SignalP"/>
    </source>
</evidence>
<dbReference type="EMBL" id="CAJOBF010002518">
    <property type="protein sequence ID" value="CAF4039712.1"/>
    <property type="molecule type" value="Genomic_DNA"/>
</dbReference>
<feature type="non-terminal residue" evidence="2">
    <location>
        <position position="1"/>
    </location>
</feature>
<comment type="caution">
    <text evidence="2">The sequence shown here is derived from an EMBL/GenBank/DDBJ whole genome shotgun (WGS) entry which is preliminary data.</text>
</comment>
<reference evidence="2" key="1">
    <citation type="submission" date="2021-02" db="EMBL/GenBank/DDBJ databases">
        <authorList>
            <person name="Nowell W R."/>
        </authorList>
    </citation>
    <scope>NUCLEOTIDE SEQUENCE</scope>
</reference>
<accession>A0A819R6S7</accession>
<sequence length="130" mass="15110">VMSISIEKISLYLTIVLLCALLIGTHARNDADHSISSNGDQKLSDAFHALAKRRFLPTRSEPHRYINDDVNDSNDEDQDHFNAKRYFLISKRYFLNSKRFAEHKYKYSFFPIPIGISARRSTVCHQYKTV</sequence>
<name>A0A819R6S7_9BILA</name>
<dbReference type="AlphaFoldDB" id="A0A819R6S7"/>
<gene>
    <name evidence="2" type="ORF">UXM345_LOCUS18520</name>
</gene>
<evidence type="ECO:0000313" key="3">
    <source>
        <dbReference type="Proteomes" id="UP000663842"/>
    </source>
</evidence>
<organism evidence="2 3">
    <name type="scientific">Rotaria magnacalcarata</name>
    <dbReference type="NCBI Taxonomy" id="392030"/>
    <lineage>
        <taxon>Eukaryota</taxon>
        <taxon>Metazoa</taxon>
        <taxon>Spiralia</taxon>
        <taxon>Gnathifera</taxon>
        <taxon>Rotifera</taxon>
        <taxon>Eurotatoria</taxon>
        <taxon>Bdelloidea</taxon>
        <taxon>Philodinida</taxon>
        <taxon>Philodinidae</taxon>
        <taxon>Rotaria</taxon>
    </lineage>
</organism>
<dbReference type="Proteomes" id="UP000663842">
    <property type="component" value="Unassembled WGS sequence"/>
</dbReference>
<protein>
    <submittedName>
        <fullName evidence="2">Uncharacterized protein</fullName>
    </submittedName>
</protein>